<dbReference type="SMART" id="SM00165">
    <property type="entry name" value="UBA"/>
    <property type="match status" value="1"/>
</dbReference>
<evidence type="ECO:0000256" key="1">
    <source>
        <dbReference type="SAM" id="MobiDB-lite"/>
    </source>
</evidence>
<dbReference type="Gene3D" id="1.10.8.10">
    <property type="entry name" value="DNA helicase RuvA subunit, C-terminal domain"/>
    <property type="match status" value="1"/>
</dbReference>
<proteinExistence type="predicted"/>
<accession>A0AAN9JSQ5</accession>
<dbReference type="InterPro" id="IPR036339">
    <property type="entry name" value="PUB-like_dom_sf"/>
</dbReference>
<reference evidence="3 4" key="1">
    <citation type="submission" date="2024-01" db="EMBL/GenBank/DDBJ databases">
        <title>The genomes of 5 underutilized Papilionoideae crops provide insights into root nodulation and disease resistanc.</title>
        <authorList>
            <person name="Jiang F."/>
        </authorList>
    </citation>
    <scope>NUCLEOTIDE SEQUENCE [LARGE SCALE GENOMIC DNA]</scope>
    <source>
        <strain evidence="3">LVBAO_FW01</strain>
        <tissue evidence="3">Leaves</tissue>
    </source>
</reference>
<name>A0AAN9JSQ5_CANGL</name>
<dbReference type="AlphaFoldDB" id="A0AAN9JSQ5"/>
<feature type="domain" description="UBA" evidence="2">
    <location>
        <begin position="96"/>
        <end position="137"/>
    </location>
</feature>
<gene>
    <name evidence="3" type="ORF">VNO77_42393</name>
</gene>
<dbReference type="CDD" id="cd14290">
    <property type="entry name" value="UBA_PUB_plant"/>
    <property type="match status" value="1"/>
</dbReference>
<dbReference type="SUPFAM" id="SSF143503">
    <property type="entry name" value="PUG domain-like"/>
    <property type="match status" value="1"/>
</dbReference>
<dbReference type="Gene3D" id="1.20.58.2190">
    <property type="match status" value="1"/>
</dbReference>
<dbReference type="EMBL" id="JAYMYQ010000011">
    <property type="protein sequence ID" value="KAK7304512.1"/>
    <property type="molecule type" value="Genomic_DNA"/>
</dbReference>
<dbReference type="PROSITE" id="PS50030">
    <property type="entry name" value="UBA"/>
    <property type="match status" value="1"/>
</dbReference>
<dbReference type="InterPro" id="IPR009060">
    <property type="entry name" value="UBA-like_sf"/>
</dbReference>
<dbReference type="PANTHER" id="PTHR46713">
    <property type="entry name" value="F13M7.16 PROTEIN"/>
    <property type="match status" value="1"/>
</dbReference>
<dbReference type="InterPro" id="IPR015940">
    <property type="entry name" value="UBA"/>
</dbReference>
<evidence type="ECO:0000313" key="4">
    <source>
        <dbReference type="Proteomes" id="UP001367508"/>
    </source>
</evidence>
<dbReference type="CDD" id="cd10461">
    <property type="entry name" value="PUB_UBA_plant"/>
    <property type="match status" value="1"/>
</dbReference>
<evidence type="ECO:0000259" key="2">
    <source>
        <dbReference type="PROSITE" id="PS50030"/>
    </source>
</evidence>
<dbReference type="SMART" id="SM00580">
    <property type="entry name" value="PUG"/>
    <property type="match status" value="1"/>
</dbReference>
<dbReference type="Pfam" id="PF22562">
    <property type="entry name" value="UBA_7"/>
    <property type="match status" value="1"/>
</dbReference>
<dbReference type="SUPFAM" id="SSF46934">
    <property type="entry name" value="UBA-like"/>
    <property type="match status" value="1"/>
</dbReference>
<sequence>MGMLMAKETSKIKVQKIPEFGCRSVSHTLLCRRRWKNLLPWYFFNVLVASILGFTSSHCNSWKQIYTILELLLLPSTSPPNTLPLENGISKMAAPKVNEKLLEDLAEMGFPQARATRALYYSGNTSLEDAINWMIDHENDIDIDEMPLVDIDIDVESSEAFPITDKMRIKAQNLREQERKKKQEEERKLEREREKERIQAGKKLLEAKRIIEENERKRNSSLRKAEKEEEKRAREKVLKKLEQDKLNRRSKHGLPLEGLAAVRSSAVATDREKKPTSVYTTAKVEHLRECLRNLKRNHQGEHARVRRAFETLLVYVGNVAKNPKEEKYRKIRLTNPLFQDRVGSLNGGVEFLELCGFEKTSDFLYLPHEKVEPAVLNSAGLALNSAITNPFFGVLSTTHN</sequence>
<dbReference type="Proteomes" id="UP001367508">
    <property type="component" value="Unassembled WGS sequence"/>
</dbReference>
<dbReference type="PANTHER" id="PTHR46713:SF7">
    <property type="entry name" value="UBX DOMAIN-CONTAINING PROTEIN 1-LIKE"/>
    <property type="match status" value="1"/>
</dbReference>
<dbReference type="Pfam" id="PF09409">
    <property type="entry name" value="PUB"/>
    <property type="match status" value="1"/>
</dbReference>
<comment type="caution">
    <text evidence="3">The sequence shown here is derived from an EMBL/GenBank/DDBJ whole genome shotgun (WGS) entry which is preliminary data.</text>
</comment>
<dbReference type="InterPro" id="IPR018997">
    <property type="entry name" value="PUB_domain"/>
</dbReference>
<feature type="region of interest" description="Disordered" evidence="1">
    <location>
        <begin position="172"/>
        <end position="198"/>
    </location>
</feature>
<keyword evidence="4" id="KW-1185">Reference proteome</keyword>
<evidence type="ECO:0000313" key="3">
    <source>
        <dbReference type="EMBL" id="KAK7304512.1"/>
    </source>
</evidence>
<protein>
    <recommendedName>
        <fullName evidence="2">UBA domain-containing protein</fullName>
    </recommendedName>
</protein>
<organism evidence="3 4">
    <name type="scientific">Canavalia gladiata</name>
    <name type="common">Sword bean</name>
    <name type="synonym">Dolichos gladiatus</name>
    <dbReference type="NCBI Taxonomy" id="3824"/>
    <lineage>
        <taxon>Eukaryota</taxon>
        <taxon>Viridiplantae</taxon>
        <taxon>Streptophyta</taxon>
        <taxon>Embryophyta</taxon>
        <taxon>Tracheophyta</taxon>
        <taxon>Spermatophyta</taxon>
        <taxon>Magnoliopsida</taxon>
        <taxon>eudicotyledons</taxon>
        <taxon>Gunneridae</taxon>
        <taxon>Pentapetalae</taxon>
        <taxon>rosids</taxon>
        <taxon>fabids</taxon>
        <taxon>Fabales</taxon>
        <taxon>Fabaceae</taxon>
        <taxon>Papilionoideae</taxon>
        <taxon>50 kb inversion clade</taxon>
        <taxon>NPAAA clade</taxon>
        <taxon>indigoferoid/millettioid clade</taxon>
        <taxon>Phaseoleae</taxon>
        <taxon>Canavalia</taxon>
    </lineage>
</organism>